<sequence length="119" mass="13310">MAIGAVAQDREHAAVPWPEGRATDHYRYRCASAHMWRWVSGHRRRSVTSRTTSIPRENLLFVTLEPWVGDVVLGEGVLVLALGLRHTDEEREQGGAVPGRVARRLGEADEEFELDVAVP</sequence>
<comment type="caution">
    <text evidence="1">The sequence shown here is derived from an EMBL/GenBank/DDBJ whole genome shotgun (WGS) entry which is preliminary data.</text>
</comment>
<keyword evidence="2" id="KW-1185">Reference proteome</keyword>
<dbReference type="EMBL" id="BAAALR010000063">
    <property type="protein sequence ID" value="GAA1707976.1"/>
    <property type="molecule type" value="Genomic_DNA"/>
</dbReference>
<evidence type="ECO:0000313" key="1">
    <source>
        <dbReference type="EMBL" id="GAA1707976.1"/>
    </source>
</evidence>
<reference evidence="1 2" key="1">
    <citation type="journal article" date="2019" name="Int. J. Syst. Evol. Microbiol.">
        <title>The Global Catalogue of Microorganisms (GCM) 10K type strain sequencing project: providing services to taxonomists for standard genome sequencing and annotation.</title>
        <authorList>
            <consortium name="The Broad Institute Genomics Platform"/>
            <consortium name="The Broad Institute Genome Sequencing Center for Infectious Disease"/>
            <person name="Wu L."/>
            <person name="Ma J."/>
        </authorList>
    </citation>
    <scope>NUCLEOTIDE SEQUENCE [LARGE SCALE GENOMIC DNA]</scope>
    <source>
        <strain evidence="1 2">JCM 13244</strain>
    </source>
</reference>
<proteinExistence type="predicted"/>
<organism evidence="1 2">
    <name type="scientific">Streptomyces yatensis</name>
    <dbReference type="NCBI Taxonomy" id="155177"/>
    <lineage>
        <taxon>Bacteria</taxon>
        <taxon>Bacillati</taxon>
        <taxon>Actinomycetota</taxon>
        <taxon>Actinomycetes</taxon>
        <taxon>Kitasatosporales</taxon>
        <taxon>Streptomycetaceae</taxon>
        <taxon>Streptomyces</taxon>
        <taxon>Streptomyces violaceusniger group</taxon>
    </lineage>
</organism>
<protein>
    <submittedName>
        <fullName evidence="1">Uncharacterized protein</fullName>
    </submittedName>
</protein>
<accession>A0ABN2IMF1</accession>
<gene>
    <name evidence="1" type="ORF">GCM10009680_55960</name>
</gene>
<evidence type="ECO:0000313" key="2">
    <source>
        <dbReference type="Proteomes" id="UP001499947"/>
    </source>
</evidence>
<name>A0ABN2IMF1_9ACTN</name>
<dbReference type="Proteomes" id="UP001499947">
    <property type="component" value="Unassembled WGS sequence"/>
</dbReference>